<evidence type="ECO:0000313" key="9">
    <source>
        <dbReference type="Proteomes" id="UP000245207"/>
    </source>
</evidence>
<dbReference type="Proteomes" id="UP000245207">
    <property type="component" value="Unassembled WGS sequence"/>
</dbReference>
<dbReference type="GO" id="GO:0009055">
    <property type="term" value="F:electron transfer activity"/>
    <property type="evidence" value="ECO:0007669"/>
    <property type="project" value="InterPro"/>
</dbReference>
<dbReference type="Gene3D" id="2.60.40.420">
    <property type="entry name" value="Cupredoxins - blue copper proteins"/>
    <property type="match status" value="1"/>
</dbReference>
<dbReference type="FunFam" id="2.60.40.420:FF:000013">
    <property type="entry name" value="basic blue protein-like"/>
    <property type="match status" value="1"/>
</dbReference>
<proteinExistence type="predicted"/>
<dbReference type="SUPFAM" id="SSF49503">
    <property type="entry name" value="Cupredoxins"/>
    <property type="match status" value="1"/>
</dbReference>
<organism evidence="8 9">
    <name type="scientific">Artemisia annua</name>
    <name type="common">Sweet wormwood</name>
    <dbReference type="NCBI Taxonomy" id="35608"/>
    <lineage>
        <taxon>Eukaryota</taxon>
        <taxon>Viridiplantae</taxon>
        <taxon>Streptophyta</taxon>
        <taxon>Embryophyta</taxon>
        <taxon>Tracheophyta</taxon>
        <taxon>Spermatophyta</taxon>
        <taxon>Magnoliopsida</taxon>
        <taxon>eudicotyledons</taxon>
        <taxon>Gunneridae</taxon>
        <taxon>Pentapetalae</taxon>
        <taxon>asterids</taxon>
        <taxon>campanulids</taxon>
        <taxon>Asterales</taxon>
        <taxon>Asteraceae</taxon>
        <taxon>Asteroideae</taxon>
        <taxon>Anthemideae</taxon>
        <taxon>Artemisiinae</taxon>
        <taxon>Artemisia</taxon>
    </lineage>
</organism>
<dbReference type="AlphaFoldDB" id="A0A2U1PHN8"/>
<protein>
    <recommendedName>
        <fullName evidence="4">Basic blue protein</fullName>
    </recommendedName>
    <alternativeName>
        <fullName evidence="5">Plantacyanin</fullName>
    </alternativeName>
</protein>
<evidence type="ECO:0000256" key="3">
    <source>
        <dbReference type="ARBA" id="ARBA00023157"/>
    </source>
</evidence>
<keyword evidence="1" id="KW-0479">Metal-binding</keyword>
<dbReference type="Pfam" id="PF02298">
    <property type="entry name" value="Cu_bind_like"/>
    <property type="match status" value="1"/>
</dbReference>
<evidence type="ECO:0000256" key="5">
    <source>
        <dbReference type="ARBA" id="ARBA00082491"/>
    </source>
</evidence>
<dbReference type="OrthoDB" id="1934652at2759"/>
<evidence type="ECO:0000256" key="6">
    <source>
        <dbReference type="SAM" id="SignalP"/>
    </source>
</evidence>
<feature type="domain" description="Phytocyanin" evidence="7">
    <location>
        <begin position="35"/>
        <end position="130"/>
    </location>
</feature>
<dbReference type="PROSITE" id="PS51485">
    <property type="entry name" value="PHYTOCYANIN"/>
    <property type="match status" value="1"/>
</dbReference>
<dbReference type="InterPro" id="IPR003245">
    <property type="entry name" value="Phytocyanin_dom"/>
</dbReference>
<name>A0A2U1PHN8_ARTAN</name>
<dbReference type="EMBL" id="PKPP01001141">
    <property type="protein sequence ID" value="PWA85259.1"/>
    <property type="molecule type" value="Genomic_DNA"/>
</dbReference>
<feature type="signal peptide" evidence="6">
    <location>
        <begin position="1"/>
        <end position="34"/>
    </location>
</feature>
<evidence type="ECO:0000256" key="4">
    <source>
        <dbReference type="ARBA" id="ARBA00071970"/>
    </source>
</evidence>
<comment type="caution">
    <text evidence="8">The sequence shown here is derived from an EMBL/GenBank/DDBJ whole genome shotgun (WGS) entry which is preliminary data.</text>
</comment>
<evidence type="ECO:0000313" key="8">
    <source>
        <dbReference type="EMBL" id="PWA85259.1"/>
    </source>
</evidence>
<sequence length="130" mass="13837">MAPSLKKGSANRATMFIMVALVWLMVQSIEQVDAAVYTVGESSGWSFASGSWTNGKRFKSGDMLVFNYDSTIHNVVAVNKGGYNSCTAPAGATVYKSGKDRLKLSKGANFFICNVVGHCQSGMKIAIIAA</sequence>
<keyword evidence="2" id="KW-0186">Copper</keyword>
<dbReference type="PANTHER" id="PTHR33021:SF424">
    <property type="entry name" value="BASIC BLUE PROTEIN"/>
    <property type="match status" value="1"/>
</dbReference>
<dbReference type="InterPro" id="IPR041844">
    <property type="entry name" value="Plantacyanin"/>
</dbReference>
<evidence type="ECO:0000256" key="2">
    <source>
        <dbReference type="ARBA" id="ARBA00023008"/>
    </source>
</evidence>
<keyword evidence="3" id="KW-1015">Disulfide bond</keyword>
<dbReference type="GO" id="GO:0046872">
    <property type="term" value="F:metal ion binding"/>
    <property type="evidence" value="ECO:0007669"/>
    <property type="project" value="UniProtKB-KW"/>
</dbReference>
<dbReference type="GO" id="GO:0005886">
    <property type="term" value="C:plasma membrane"/>
    <property type="evidence" value="ECO:0007669"/>
    <property type="project" value="TreeGrafter"/>
</dbReference>
<dbReference type="InterPro" id="IPR039391">
    <property type="entry name" value="Phytocyanin-like"/>
</dbReference>
<evidence type="ECO:0000256" key="1">
    <source>
        <dbReference type="ARBA" id="ARBA00022723"/>
    </source>
</evidence>
<gene>
    <name evidence="8" type="ORF">CTI12_AA150910</name>
</gene>
<dbReference type="InterPro" id="IPR008972">
    <property type="entry name" value="Cupredoxin"/>
</dbReference>
<dbReference type="STRING" id="35608.A0A2U1PHN8"/>
<keyword evidence="6" id="KW-0732">Signal</keyword>
<reference evidence="8 9" key="1">
    <citation type="journal article" date="2018" name="Mol. Plant">
        <title>The genome of Artemisia annua provides insight into the evolution of Asteraceae family and artemisinin biosynthesis.</title>
        <authorList>
            <person name="Shen Q."/>
            <person name="Zhang L."/>
            <person name="Liao Z."/>
            <person name="Wang S."/>
            <person name="Yan T."/>
            <person name="Shi P."/>
            <person name="Liu M."/>
            <person name="Fu X."/>
            <person name="Pan Q."/>
            <person name="Wang Y."/>
            <person name="Lv Z."/>
            <person name="Lu X."/>
            <person name="Zhang F."/>
            <person name="Jiang W."/>
            <person name="Ma Y."/>
            <person name="Chen M."/>
            <person name="Hao X."/>
            <person name="Li L."/>
            <person name="Tang Y."/>
            <person name="Lv G."/>
            <person name="Zhou Y."/>
            <person name="Sun X."/>
            <person name="Brodelius P.E."/>
            <person name="Rose J.K.C."/>
            <person name="Tang K."/>
        </authorList>
    </citation>
    <scope>NUCLEOTIDE SEQUENCE [LARGE SCALE GENOMIC DNA]</scope>
    <source>
        <strain evidence="9">cv. Huhao1</strain>
        <tissue evidence="8">Leaf</tissue>
    </source>
</reference>
<keyword evidence="9" id="KW-1185">Reference proteome</keyword>
<dbReference type="PANTHER" id="PTHR33021">
    <property type="entry name" value="BLUE COPPER PROTEIN"/>
    <property type="match status" value="1"/>
</dbReference>
<accession>A0A2U1PHN8</accession>
<evidence type="ECO:0000259" key="7">
    <source>
        <dbReference type="PROSITE" id="PS51485"/>
    </source>
</evidence>
<feature type="chain" id="PRO_5015676016" description="Basic blue protein" evidence="6">
    <location>
        <begin position="35"/>
        <end position="130"/>
    </location>
</feature>
<dbReference type="CDD" id="cd11013">
    <property type="entry name" value="Plantacyanin"/>
    <property type="match status" value="1"/>
</dbReference>